<evidence type="ECO:0000256" key="1">
    <source>
        <dbReference type="ARBA" id="ARBA00022737"/>
    </source>
</evidence>
<feature type="repeat" description="PPR" evidence="2">
    <location>
        <begin position="316"/>
        <end position="350"/>
    </location>
</feature>
<gene>
    <name evidence="3" type="ORF">Taro_019093</name>
</gene>
<evidence type="ECO:0000313" key="3">
    <source>
        <dbReference type="EMBL" id="MQL86552.1"/>
    </source>
</evidence>
<dbReference type="Pfam" id="PF13041">
    <property type="entry name" value="PPR_2"/>
    <property type="match status" value="2"/>
</dbReference>
<dbReference type="NCBIfam" id="TIGR00756">
    <property type="entry name" value="PPR"/>
    <property type="match status" value="9"/>
</dbReference>
<dbReference type="Pfam" id="PF12854">
    <property type="entry name" value="PPR_1"/>
    <property type="match status" value="3"/>
</dbReference>
<keyword evidence="1" id="KW-0677">Repeat</keyword>
<proteinExistence type="predicted"/>
<evidence type="ECO:0008006" key="5">
    <source>
        <dbReference type="Google" id="ProtNLM"/>
    </source>
</evidence>
<feature type="repeat" description="PPR" evidence="2">
    <location>
        <begin position="491"/>
        <end position="525"/>
    </location>
</feature>
<evidence type="ECO:0000256" key="2">
    <source>
        <dbReference type="PROSITE-ProRule" id="PRU00708"/>
    </source>
</evidence>
<protein>
    <recommendedName>
        <fullName evidence="5">Pentatricopeptide repeat-containing protein</fullName>
    </recommendedName>
</protein>
<organism evidence="3 4">
    <name type="scientific">Colocasia esculenta</name>
    <name type="common">Wild taro</name>
    <name type="synonym">Arum esculentum</name>
    <dbReference type="NCBI Taxonomy" id="4460"/>
    <lineage>
        <taxon>Eukaryota</taxon>
        <taxon>Viridiplantae</taxon>
        <taxon>Streptophyta</taxon>
        <taxon>Embryophyta</taxon>
        <taxon>Tracheophyta</taxon>
        <taxon>Spermatophyta</taxon>
        <taxon>Magnoliopsida</taxon>
        <taxon>Liliopsida</taxon>
        <taxon>Araceae</taxon>
        <taxon>Aroideae</taxon>
        <taxon>Colocasieae</taxon>
        <taxon>Colocasia</taxon>
    </lineage>
</organism>
<dbReference type="PROSITE" id="PS51375">
    <property type="entry name" value="PPR"/>
    <property type="match status" value="9"/>
</dbReference>
<sequence length="648" mass="71257">MPSFLSTRVRHHNPPLLALRPFRCSRPSATAAPAPAPTHEGVAHIILQQRSPAGALRIFRWASQLPSFRHDASTYRALVRALVSFRRFDAARDVLAEIPAATGRPPDEDTFVAIVRGLGRAGKGLEAVKVADLAASPRFGLERPSLKVFNSILNVLVGESIDLARDFYREKMMGCGVRGDEYTFGILMKGLCRTNRIGEGFKLLTLMKGSGIPPNPVVYNTLIHALCRNGKVGRARSLMSEMDCPSAVTFNILISAYCGEGNLVQALVMLEKCFDLRLVPDVVAVTKIVEVLCNEGRCMEAVEVLERAEEKGGGVDVVAYNTLIDGFCRQGKPSVGQRVVKEMESKGCLPNVHTYNALLSGFCAVKKMDSATDVFREMEQDGVSPDFESFQTIIKGFCSTGRVEDGLKFLGMMEEQIGQCGRMLGIYNSIIHGLYRENRLDEAHEFLENVGETFPRVVDGSKKVFVLCQEGLLQEAMKVYEEMVGEGSIPCVLVYLCLIDELSRAGSVREAFNLMNEMVGRGYIPMVPTFNSLISGFCMEGKCMSAEKLLSEMVSRGCSLDSASYSPLIEALCRQGILQKAFDLLVEMVGKGINPDCAIWESLVLCLTQETPWVRNNKQVVHSSMSEMISARVDQMFDAPAMDASKVC</sequence>
<feature type="repeat" description="PPR" evidence="2">
    <location>
        <begin position="561"/>
        <end position="595"/>
    </location>
</feature>
<dbReference type="Proteomes" id="UP000652761">
    <property type="component" value="Unassembled WGS sequence"/>
</dbReference>
<dbReference type="GO" id="GO:0003729">
    <property type="term" value="F:mRNA binding"/>
    <property type="evidence" value="ECO:0007669"/>
    <property type="project" value="TreeGrafter"/>
</dbReference>
<feature type="repeat" description="PPR" evidence="2">
    <location>
        <begin position="180"/>
        <end position="214"/>
    </location>
</feature>
<dbReference type="OrthoDB" id="185373at2759"/>
<dbReference type="InterPro" id="IPR051240">
    <property type="entry name" value="Mito_RNA-Proc/Resp"/>
</dbReference>
<evidence type="ECO:0000313" key="4">
    <source>
        <dbReference type="Proteomes" id="UP000652761"/>
    </source>
</evidence>
<dbReference type="Pfam" id="PF01535">
    <property type="entry name" value="PPR"/>
    <property type="match status" value="4"/>
</dbReference>
<feature type="repeat" description="PPR" evidence="2">
    <location>
        <begin position="526"/>
        <end position="560"/>
    </location>
</feature>
<feature type="repeat" description="PPR" evidence="2">
    <location>
        <begin position="351"/>
        <end position="385"/>
    </location>
</feature>
<accession>A0A843UK92</accession>
<dbReference type="Gene3D" id="1.25.40.10">
    <property type="entry name" value="Tetratricopeptide repeat domain"/>
    <property type="match status" value="6"/>
</dbReference>
<dbReference type="InterPro" id="IPR011990">
    <property type="entry name" value="TPR-like_helical_dom_sf"/>
</dbReference>
<dbReference type="EMBL" id="NMUH01000910">
    <property type="protein sequence ID" value="MQL86552.1"/>
    <property type="molecule type" value="Genomic_DNA"/>
</dbReference>
<feature type="repeat" description="PPR" evidence="2">
    <location>
        <begin position="71"/>
        <end position="105"/>
    </location>
</feature>
<feature type="repeat" description="PPR" evidence="2">
    <location>
        <begin position="215"/>
        <end position="249"/>
    </location>
</feature>
<reference evidence="3" key="1">
    <citation type="submission" date="2017-07" db="EMBL/GenBank/DDBJ databases">
        <title>Taro Niue Genome Assembly and Annotation.</title>
        <authorList>
            <person name="Atibalentja N."/>
            <person name="Keating K."/>
            <person name="Fields C.J."/>
        </authorList>
    </citation>
    <scope>NUCLEOTIDE SEQUENCE</scope>
    <source>
        <strain evidence="3">Niue_2</strain>
        <tissue evidence="3">Leaf</tissue>
    </source>
</reference>
<feature type="repeat" description="PPR" evidence="2">
    <location>
        <begin position="386"/>
        <end position="416"/>
    </location>
</feature>
<dbReference type="PANTHER" id="PTHR47933">
    <property type="entry name" value="PENTATRICOPEPTIDE REPEAT-CONTAINING PROTEIN 1, MITOCHONDRIAL"/>
    <property type="match status" value="1"/>
</dbReference>
<keyword evidence="4" id="KW-1185">Reference proteome</keyword>
<dbReference type="InterPro" id="IPR002885">
    <property type="entry name" value="PPR_rpt"/>
</dbReference>
<name>A0A843UK92_COLES</name>
<dbReference type="AlphaFoldDB" id="A0A843UK92"/>
<dbReference type="PANTHER" id="PTHR47933:SF59">
    <property type="entry name" value="SAP DOMAIN-CONTAINING PROTEIN"/>
    <property type="match status" value="1"/>
</dbReference>
<comment type="caution">
    <text evidence="3">The sequence shown here is derived from an EMBL/GenBank/DDBJ whole genome shotgun (WGS) entry which is preliminary data.</text>
</comment>